<evidence type="ECO:0000256" key="1">
    <source>
        <dbReference type="SAM" id="MobiDB-lite"/>
    </source>
</evidence>
<reference evidence="2" key="1">
    <citation type="submission" date="2022-11" db="EMBL/GenBank/DDBJ databases">
        <title>Minimal conservation of predation-associated metabolite biosynthetic gene clusters underscores biosynthetic potential of Myxococcota including descriptions for ten novel species: Archangium lansinium sp. nov., Myxococcus landrumus sp. nov., Nannocystis bai.</title>
        <authorList>
            <person name="Ahearne A."/>
            <person name="Stevens C."/>
            <person name="Phillips K."/>
        </authorList>
    </citation>
    <scope>NUCLEOTIDE SEQUENCE</scope>
    <source>
        <strain evidence="2">Na p29</strain>
    </source>
</reference>
<proteinExistence type="predicted"/>
<keyword evidence="3" id="KW-1185">Reference proteome</keyword>
<dbReference type="RefSeq" id="WP_267777689.1">
    <property type="nucleotide sequence ID" value="NZ_JAPNKE010000002.1"/>
</dbReference>
<evidence type="ECO:0000313" key="3">
    <source>
        <dbReference type="Proteomes" id="UP001150924"/>
    </source>
</evidence>
<name>A0A9X3F0P7_9BACT</name>
<gene>
    <name evidence="2" type="ORF">OV079_50460</name>
</gene>
<dbReference type="EMBL" id="JAPNKE010000002">
    <property type="protein sequence ID" value="MCY1013621.1"/>
    <property type="molecule type" value="Genomic_DNA"/>
</dbReference>
<feature type="compositionally biased region" description="Polar residues" evidence="1">
    <location>
        <begin position="205"/>
        <end position="221"/>
    </location>
</feature>
<accession>A0A9X3F0P7</accession>
<protein>
    <submittedName>
        <fullName evidence="2">Uncharacterized protein</fullName>
    </submittedName>
</protein>
<comment type="caution">
    <text evidence="2">The sequence shown here is derived from an EMBL/GenBank/DDBJ whole genome shotgun (WGS) entry which is preliminary data.</text>
</comment>
<organism evidence="2 3">
    <name type="scientific">Nannocystis pusilla</name>
    <dbReference type="NCBI Taxonomy" id="889268"/>
    <lineage>
        <taxon>Bacteria</taxon>
        <taxon>Pseudomonadati</taxon>
        <taxon>Myxococcota</taxon>
        <taxon>Polyangia</taxon>
        <taxon>Nannocystales</taxon>
        <taxon>Nannocystaceae</taxon>
        <taxon>Nannocystis</taxon>
    </lineage>
</organism>
<sequence length="250" mass="26213">MIESSDSLASILDLDRRSCVEDALARDLIGREQPGPPQSWSDARKAAEKSCDNAAQRAELRKHVGQLAAYAKALKAVGGSAKYSGDELKALSEDVSDLAATARLLDAKQAKVAAVAGSLVADAATLAIRGYSVRELQKAVREANDAVKNSLAALKRMNAAARLRTEGLRASMDTVVDGYALKISVPLSTPAAPDTAPQRERSARCSISTTLPPPTASGSPTDSPPMRRSTASWTISPALTRICTTSLPAS</sequence>
<dbReference type="AlphaFoldDB" id="A0A9X3F0P7"/>
<dbReference type="Proteomes" id="UP001150924">
    <property type="component" value="Unassembled WGS sequence"/>
</dbReference>
<evidence type="ECO:0000313" key="2">
    <source>
        <dbReference type="EMBL" id="MCY1013621.1"/>
    </source>
</evidence>
<feature type="region of interest" description="Disordered" evidence="1">
    <location>
        <begin position="27"/>
        <end position="47"/>
    </location>
</feature>
<feature type="region of interest" description="Disordered" evidence="1">
    <location>
        <begin position="187"/>
        <end position="234"/>
    </location>
</feature>